<reference evidence="1 2" key="1">
    <citation type="journal article" date="2019" name="Sci. Rep.">
        <title>Orb-weaving spider Araneus ventricosus genome elucidates the spidroin gene catalogue.</title>
        <authorList>
            <person name="Kono N."/>
            <person name="Nakamura H."/>
            <person name="Ohtoshi R."/>
            <person name="Moran D.A.P."/>
            <person name="Shinohara A."/>
            <person name="Yoshida Y."/>
            <person name="Fujiwara M."/>
            <person name="Mori M."/>
            <person name="Tomita M."/>
            <person name="Arakawa K."/>
        </authorList>
    </citation>
    <scope>NUCLEOTIDE SEQUENCE [LARGE SCALE GENOMIC DNA]</scope>
</reference>
<gene>
    <name evidence="1" type="ORF">AVEN_261656_1</name>
</gene>
<keyword evidence="2" id="KW-1185">Reference proteome</keyword>
<evidence type="ECO:0000313" key="2">
    <source>
        <dbReference type="Proteomes" id="UP000499080"/>
    </source>
</evidence>
<protein>
    <submittedName>
        <fullName evidence="1">Uncharacterized protein</fullName>
    </submittedName>
</protein>
<accession>A0A4Y2P5J2</accession>
<dbReference type="EMBL" id="BGPR01010633">
    <property type="protein sequence ID" value="GBN47188.1"/>
    <property type="molecule type" value="Genomic_DNA"/>
</dbReference>
<evidence type="ECO:0000313" key="1">
    <source>
        <dbReference type="EMBL" id="GBN47188.1"/>
    </source>
</evidence>
<dbReference type="Proteomes" id="UP000499080">
    <property type="component" value="Unassembled WGS sequence"/>
</dbReference>
<sequence>MKTLNRPDYLSRLQELMRALNGSILDVRLVEEYVADSNQKDSDLSADHHAADLRRTWHTEIVNQLVATGGFTTSEDEDAQTRTLSLRVLGEGV</sequence>
<organism evidence="1 2">
    <name type="scientific">Araneus ventricosus</name>
    <name type="common">Orbweaver spider</name>
    <name type="synonym">Epeira ventricosa</name>
    <dbReference type="NCBI Taxonomy" id="182803"/>
    <lineage>
        <taxon>Eukaryota</taxon>
        <taxon>Metazoa</taxon>
        <taxon>Ecdysozoa</taxon>
        <taxon>Arthropoda</taxon>
        <taxon>Chelicerata</taxon>
        <taxon>Arachnida</taxon>
        <taxon>Araneae</taxon>
        <taxon>Araneomorphae</taxon>
        <taxon>Entelegynae</taxon>
        <taxon>Araneoidea</taxon>
        <taxon>Araneidae</taxon>
        <taxon>Araneus</taxon>
    </lineage>
</organism>
<dbReference type="AlphaFoldDB" id="A0A4Y2P5J2"/>
<name>A0A4Y2P5J2_ARAVE</name>
<comment type="caution">
    <text evidence="1">The sequence shown here is derived from an EMBL/GenBank/DDBJ whole genome shotgun (WGS) entry which is preliminary data.</text>
</comment>
<proteinExistence type="predicted"/>